<dbReference type="EMBL" id="QBKR01000012">
    <property type="protein sequence ID" value="PTX59322.1"/>
    <property type="molecule type" value="Genomic_DNA"/>
</dbReference>
<evidence type="ECO:0000256" key="1">
    <source>
        <dbReference type="SAM" id="MobiDB-lite"/>
    </source>
</evidence>
<dbReference type="Proteomes" id="UP000244240">
    <property type="component" value="Unassembled WGS sequence"/>
</dbReference>
<feature type="transmembrane region" description="Helical" evidence="2">
    <location>
        <begin position="164"/>
        <end position="194"/>
    </location>
</feature>
<keyword evidence="2" id="KW-0472">Membrane</keyword>
<keyword evidence="2" id="KW-0812">Transmembrane</keyword>
<feature type="transmembrane region" description="Helical" evidence="2">
    <location>
        <begin position="215"/>
        <end position="244"/>
    </location>
</feature>
<feature type="transmembrane region" description="Helical" evidence="2">
    <location>
        <begin position="256"/>
        <end position="280"/>
    </location>
</feature>
<keyword evidence="4" id="KW-1185">Reference proteome</keyword>
<gene>
    <name evidence="3" type="ORF">C8P63_11216</name>
</gene>
<accession>A0A2T6BTC5</accession>
<sequence length="371" mass="40515">MGTFFQVFGKHGLKMWGTFLVGLLITQILTFFVGVLFYFVGAAVFLASAGIDLNHIQPGTPPEDIFSSAFNPGALLVLIVLYLLMLVVQLFIASFHMAGSCGMASEAVLDGSSSFGTYFQAAFRFFGRMFLQLVLIFLFSLPLLIPFVLSDLGMLFARESGNGIAFGIALLFWVLLLVAILLYSFGVMFAPVILTTENKGPWQSLRFSLRLLFRSFGKVLITGLLNIAIILPFVLLIGGLSALILPEGSEDPLTAIAGGLFLILLLFLTIPLAQAAGLLLTTHRYQRHLRQLVVPGEYGNDAGEANAFHYGKGFDPYDGINRENTPPDDPFTDPFLPPEENSEVDKGKRKESGLSPDKNSEDPGWSGTIDR</sequence>
<feature type="transmembrane region" description="Helical" evidence="2">
    <location>
        <begin position="69"/>
        <end position="93"/>
    </location>
</feature>
<name>A0A2T6BTC5_9BACL</name>
<proteinExistence type="predicted"/>
<comment type="caution">
    <text evidence="3">The sequence shown here is derived from an EMBL/GenBank/DDBJ whole genome shotgun (WGS) entry which is preliminary data.</text>
</comment>
<evidence type="ECO:0000313" key="4">
    <source>
        <dbReference type="Proteomes" id="UP000244240"/>
    </source>
</evidence>
<protein>
    <recommendedName>
        <fullName evidence="5">Glycerophosphoryl diester phosphodiesterase family protein</fullName>
    </recommendedName>
</protein>
<evidence type="ECO:0000256" key="2">
    <source>
        <dbReference type="SAM" id="Phobius"/>
    </source>
</evidence>
<dbReference type="RefSeq" id="WP_108023584.1">
    <property type="nucleotide sequence ID" value="NZ_QBKR01000012.1"/>
</dbReference>
<feature type="transmembrane region" description="Helical" evidence="2">
    <location>
        <begin position="129"/>
        <end position="149"/>
    </location>
</feature>
<dbReference type="OrthoDB" id="2989283at2"/>
<dbReference type="AlphaFoldDB" id="A0A2T6BTC5"/>
<keyword evidence="2" id="KW-1133">Transmembrane helix</keyword>
<feature type="transmembrane region" description="Helical" evidence="2">
    <location>
        <begin position="20"/>
        <end position="49"/>
    </location>
</feature>
<evidence type="ECO:0008006" key="5">
    <source>
        <dbReference type="Google" id="ProtNLM"/>
    </source>
</evidence>
<reference evidence="3 4" key="1">
    <citation type="submission" date="2018-04" db="EMBL/GenBank/DDBJ databases">
        <title>Genomic Encyclopedia of Archaeal and Bacterial Type Strains, Phase II (KMG-II): from individual species to whole genera.</title>
        <authorList>
            <person name="Goeker M."/>
        </authorList>
    </citation>
    <scope>NUCLEOTIDE SEQUENCE [LARGE SCALE GENOMIC DNA]</scope>
    <source>
        <strain evidence="3 4">DSM 45787</strain>
    </source>
</reference>
<organism evidence="3 4">
    <name type="scientific">Melghirimyces profundicolus</name>
    <dbReference type="NCBI Taxonomy" id="1242148"/>
    <lineage>
        <taxon>Bacteria</taxon>
        <taxon>Bacillati</taxon>
        <taxon>Bacillota</taxon>
        <taxon>Bacilli</taxon>
        <taxon>Bacillales</taxon>
        <taxon>Thermoactinomycetaceae</taxon>
        <taxon>Melghirimyces</taxon>
    </lineage>
</organism>
<evidence type="ECO:0000313" key="3">
    <source>
        <dbReference type="EMBL" id="PTX59322.1"/>
    </source>
</evidence>
<feature type="compositionally biased region" description="Basic and acidic residues" evidence="1">
    <location>
        <begin position="343"/>
        <end position="352"/>
    </location>
</feature>
<feature type="region of interest" description="Disordered" evidence="1">
    <location>
        <begin position="318"/>
        <end position="371"/>
    </location>
</feature>